<sequence length="239" mass="26706">MLDSTMRSPPAITADIDQLWLQLLDAAAQSRAASSAYHCAASALPWWAAFGPKYLAAEGVEPPADMCGWPAIQDLEPPENQHAYKLLRPGRDDIERHRLNSEMLVGKKRAQAVYERHMAALDARLAAQKAEEDKVGLPELDRAFDAAAERIFGIEGQIEALPPNLERVVALTLINLQHEADQKRCFDDWEERTSFVALEALLPFISGPVAETARDLVEHTDRPFYLSPLSSSCREWFTK</sequence>
<accession>A0A916UC71</accession>
<reference evidence="1" key="2">
    <citation type="submission" date="2020-09" db="EMBL/GenBank/DDBJ databases">
        <authorList>
            <person name="Sun Q."/>
            <person name="Zhou Y."/>
        </authorList>
    </citation>
    <scope>NUCLEOTIDE SEQUENCE</scope>
    <source>
        <strain evidence="1">CGMCC 1.12919</strain>
    </source>
</reference>
<organism evidence="1 2">
    <name type="scientific">Chelatococcus reniformis</name>
    <dbReference type="NCBI Taxonomy" id="1494448"/>
    <lineage>
        <taxon>Bacteria</taxon>
        <taxon>Pseudomonadati</taxon>
        <taxon>Pseudomonadota</taxon>
        <taxon>Alphaproteobacteria</taxon>
        <taxon>Hyphomicrobiales</taxon>
        <taxon>Chelatococcaceae</taxon>
        <taxon>Chelatococcus</taxon>
    </lineage>
</organism>
<dbReference type="Proteomes" id="UP000637002">
    <property type="component" value="Unassembled WGS sequence"/>
</dbReference>
<dbReference type="AlphaFoldDB" id="A0A916UC71"/>
<protein>
    <submittedName>
        <fullName evidence="1">Uncharacterized protein</fullName>
    </submittedName>
</protein>
<name>A0A916UC71_9HYPH</name>
<keyword evidence="2" id="KW-1185">Reference proteome</keyword>
<gene>
    <name evidence="1" type="ORF">GCM10010994_28640</name>
</gene>
<evidence type="ECO:0000313" key="2">
    <source>
        <dbReference type="Proteomes" id="UP000637002"/>
    </source>
</evidence>
<evidence type="ECO:0000313" key="1">
    <source>
        <dbReference type="EMBL" id="GGC68331.1"/>
    </source>
</evidence>
<reference evidence="1" key="1">
    <citation type="journal article" date="2014" name="Int. J. Syst. Evol. Microbiol.">
        <title>Complete genome sequence of Corynebacterium casei LMG S-19264T (=DSM 44701T), isolated from a smear-ripened cheese.</title>
        <authorList>
            <consortium name="US DOE Joint Genome Institute (JGI-PGF)"/>
            <person name="Walter F."/>
            <person name="Albersmeier A."/>
            <person name="Kalinowski J."/>
            <person name="Ruckert C."/>
        </authorList>
    </citation>
    <scope>NUCLEOTIDE SEQUENCE</scope>
    <source>
        <strain evidence="1">CGMCC 1.12919</strain>
    </source>
</reference>
<dbReference type="EMBL" id="BMGG01000005">
    <property type="protein sequence ID" value="GGC68331.1"/>
    <property type="molecule type" value="Genomic_DNA"/>
</dbReference>
<dbReference type="RefSeq" id="WP_188609870.1">
    <property type="nucleotide sequence ID" value="NZ_BMGG01000005.1"/>
</dbReference>
<comment type="caution">
    <text evidence="1">The sequence shown here is derived from an EMBL/GenBank/DDBJ whole genome shotgun (WGS) entry which is preliminary data.</text>
</comment>
<proteinExistence type="predicted"/>